<keyword evidence="1" id="KW-1185">Reference proteome</keyword>
<sequence>MNSPKTELAAGSTHASRCMSRNAIRTFCGKLLLTPDNQQHQKFILCIWWDMKSVLFYEFLQADSTVTVEHYSR</sequence>
<organism evidence="1 2">
    <name type="scientific">Heterorhabditis bacteriophora</name>
    <name type="common">Entomopathogenic nematode worm</name>
    <dbReference type="NCBI Taxonomy" id="37862"/>
    <lineage>
        <taxon>Eukaryota</taxon>
        <taxon>Metazoa</taxon>
        <taxon>Ecdysozoa</taxon>
        <taxon>Nematoda</taxon>
        <taxon>Chromadorea</taxon>
        <taxon>Rhabditida</taxon>
        <taxon>Rhabditina</taxon>
        <taxon>Rhabditomorpha</taxon>
        <taxon>Strongyloidea</taxon>
        <taxon>Heterorhabditidae</taxon>
        <taxon>Heterorhabditis</taxon>
    </lineage>
</organism>
<reference evidence="2" key="1">
    <citation type="submission" date="2016-11" db="UniProtKB">
        <authorList>
            <consortium name="WormBaseParasite"/>
        </authorList>
    </citation>
    <scope>IDENTIFICATION</scope>
</reference>
<dbReference type="WBParaSite" id="Hba_08903">
    <property type="protein sequence ID" value="Hba_08903"/>
    <property type="gene ID" value="Hba_08903"/>
</dbReference>
<evidence type="ECO:0000313" key="2">
    <source>
        <dbReference type="WBParaSite" id="Hba_08903"/>
    </source>
</evidence>
<proteinExistence type="predicted"/>
<dbReference type="AlphaFoldDB" id="A0A1I7WUT9"/>
<dbReference type="Pfam" id="PF01359">
    <property type="entry name" value="Transposase_1"/>
    <property type="match status" value="1"/>
</dbReference>
<name>A0A1I7WUT9_HETBA</name>
<protein>
    <submittedName>
        <fullName evidence="2">Uncharacterized protein</fullName>
    </submittedName>
</protein>
<dbReference type="Proteomes" id="UP000095283">
    <property type="component" value="Unplaced"/>
</dbReference>
<accession>A0A1I7WUT9</accession>
<evidence type="ECO:0000313" key="1">
    <source>
        <dbReference type="Proteomes" id="UP000095283"/>
    </source>
</evidence>
<dbReference type="InterPro" id="IPR001888">
    <property type="entry name" value="Transposase_1"/>
</dbReference>